<proteinExistence type="predicted"/>
<protein>
    <submittedName>
        <fullName evidence="1">Uncharacterized protein</fullName>
    </submittedName>
</protein>
<evidence type="ECO:0000313" key="1">
    <source>
        <dbReference type="EMBL" id="PXF56759.1"/>
    </source>
</evidence>
<reference evidence="1" key="1">
    <citation type="submission" date="2018-01" db="EMBL/GenBank/DDBJ databases">
        <authorList>
            <person name="Krukenberg V."/>
        </authorList>
    </citation>
    <scope>NUCLEOTIDE SEQUENCE</scope>
    <source>
        <strain evidence="1">E20ANME2</strain>
    </source>
</reference>
<accession>A0AC61KY78</accession>
<comment type="caution">
    <text evidence="1">The sequence shown here is derived from an EMBL/GenBank/DDBJ whole genome shotgun (WGS) entry which is preliminary data.</text>
</comment>
<sequence length="867" mass="95028">MLHVSRKYALNGRNLRCTLLLPAIVVTSLICGMVTTAGAGTPSQEGEGACAQLLISTDKDTYLLDPYYWVYEASSYNWGGASPGDLWPPDGYTRTVNVTVLLMDHKGYRASPDDMQYGVWNATTVIASGDLTDRGDRLYTASFEITDSDSGGPNFDGSDLKYFTIRVEANASEGLIDGAKSFKVGRWGCDRCHIGYTGWGGHENPTAKQLYSWSGFPEGGPGGPHNWENILGGNGNDKTTFDISYLTNSELTHTPSDYLNMAPWHEMTKRKQGGDPKCSPCHQGSGRLRYAYSAPEGLYGWETIQGGDGKYKTRVNITYLVDEMAKQKQGGTCECLPYPHDAGRLRYAYNYGTLGYAWLEHAKAEVVECTFCHGMDGGYNETYWADTGGYAYGEHAKVDPPPGTDHDPYLAHQSCSNASCHGHISDSDAGAIDNAYPNCSSCHPISFGSEIPQWLNASTGHPRDVGGHPNSDPVVNCSFCHNSFHSLADERNILSCGDCHPESENYPLHPYEGYQDGATCSNCHCGSDHLNIHDISIPGCKDCHARVFDSIKDGYNNYAMDDDPANLAPGGSNMTHKRDTRVAFMGNDPQGQSGSGNYFYSRHAYPGSSGGWAGATGPTRSGDQICLNCHSEIVRREGARRDENWDMSSPCKPCHTLWADGVTPNPNVHRLSSPHCTDCHSTCSVHAGASLQNLPKDYTRVPAISSMLKDSVHKRLVMNTTTGNPSNYHGCLICHTDVDFSIYYDDLFEIVIVDYGGVHKWSSMPSCTKCHSLDDDVISPGPRAYGHERLDIDWGNNTQCLRCHNIYNRTAGRYHGHNATIESCTGCHYNFAAMNDYGTPEMYVYGNESMGDECAGCHDTKHHPPKP</sequence>
<evidence type="ECO:0000313" key="2">
    <source>
        <dbReference type="Proteomes" id="UP000248329"/>
    </source>
</evidence>
<organism evidence="1 2">
    <name type="scientific">Candidatus Methanogaster sp</name>
    <dbReference type="NCBI Taxonomy" id="3386292"/>
    <lineage>
        <taxon>Archaea</taxon>
        <taxon>Methanobacteriati</taxon>
        <taxon>Methanobacteriota</taxon>
        <taxon>Stenosarchaea group</taxon>
        <taxon>Methanomicrobia</taxon>
        <taxon>Methanosarcinales</taxon>
        <taxon>ANME-2 cluster</taxon>
        <taxon>Candidatus Methanogasteraceae</taxon>
        <taxon>Candidatus Methanogaster</taxon>
    </lineage>
</organism>
<dbReference type="EMBL" id="PQXF01000085">
    <property type="protein sequence ID" value="PXF56759.1"/>
    <property type="molecule type" value="Genomic_DNA"/>
</dbReference>
<name>A0AC61KY78_9EURY</name>
<gene>
    <name evidence="1" type="ORF">C4B59_16385</name>
</gene>
<dbReference type="Proteomes" id="UP000248329">
    <property type="component" value="Unassembled WGS sequence"/>
</dbReference>